<dbReference type="PRINTS" id="PR00151">
    <property type="entry name" value="PORPHBDMNASE"/>
</dbReference>
<keyword evidence="8" id="KW-0627">Porphyrin biosynthesis</keyword>
<accession>A0A9W6YRR7</accession>
<dbReference type="InterPro" id="IPR000860">
    <property type="entry name" value="HemC"/>
</dbReference>
<comment type="similarity">
    <text evidence="4">Belongs to the HMBS family.</text>
</comment>
<dbReference type="FunFam" id="3.40.190.10:FF:000004">
    <property type="entry name" value="Porphobilinogen deaminase"/>
    <property type="match status" value="1"/>
</dbReference>
<dbReference type="PANTHER" id="PTHR11557:SF0">
    <property type="entry name" value="PORPHOBILINOGEN DEAMINASE"/>
    <property type="match status" value="1"/>
</dbReference>
<evidence type="ECO:0000256" key="2">
    <source>
        <dbReference type="ARBA" id="ARBA00002869"/>
    </source>
</evidence>
<feature type="region of interest" description="Disordered" evidence="10">
    <location>
        <begin position="26"/>
        <end position="48"/>
    </location>
</feature>
<evidence type="ECO:0000256" key="4">
    <source>
        <dbReference type="ARBA" id="ARBA00005638"/>
    </source>
</evidence>
<comment type="function">
    <text evidence="2">Tetrapolymerization of the monopyrrole PBG into the hydroxymethylbilane pre-uroporphyrinogen in several discrete steps.</text>
</comment>
<dbReference type="InterPro" id="IPR022417">
    <property type="entry name" value="Porphobilin_deaminase_N"/>
</dbReference>
<dbReference type="EMBL" id="BSXU01000202">
    <property type="protein sequence ID" value="GMG19774.1"/>
    <property type="molecule type" value="Genomic_DNA"/>
</dbReference>
<evidence type="ECO:0000256" key="9">
    <source>
        <dbReference type="ARBA" id="ARBA00033064"/>
    </source>
</evidence>
<evidence type="ECO:0000259" key="11">
    <source>
        <dbReference type="Pfam" id="PF01379"/>
    </source>
</evidence>
<reference evidence="12" key="1">
    <citation type="submission" date="2023-04" db="EMBL/GenBank/DDBJ databases">
        <title>Ambrosiozyma monospora NBRC 1965.</title>
        <authorList>
            <person name="Ichikawa N."/>
            <person name="Sato H."/>
            <person name="Tonouchi N."/>
        </authorList>
    </citation>
    <scope>NUCLEOTIDE SEQUENCE</scope>
    <source>
        <strain evidence="12">NBRC 1965</strain>
    </source>
</reference>
<dbReference type="SUPFAM" id="SSF53850">
    <property type="entry name" value="Periplasmic binding protein-like II"/>
    <property type="match status" value="1"/>
</dbReference>
<gene>
    <name evidence="12" type="ORF">Amon01_000072400</name>
</gene>
<keyword evidence="13" id="KW-1185">Reference proteome</keyword>
<evidence type="ECO:0000256" key="1">
    <source>
        <dbReference type="ARBA" id="ARBA00001916"/>
    </source>
</evidence>
<dbReference type="OrthoDB" id="564646at2759"/>
<dbReference type="EC" id="2.5.1.61" evidence="5"/>
<protein>
    <recommendedName>
        <fullName evidence="5">hydroxymethylbilane synthase</fullName>
        <ecNumber evidence="5">2.5.1.61</ecNumber>
    </recommendedName>
    <alternativeName>
        <fullName evidence="9">Hydroxymethylbilane synthase</fullName>
    </alternativeName>
</protein>
<evidence type="ECO:0000256" key="7">
    <source>
        <dbReference type="ARBA" id="ARBA00023133"/>
    </source>
</evidence>
<evidence type="ECO:0000256" key="6">
    <source>
        <dbReference type="ARBA" id="ARBA00022679"/>
    </source>
</evidence>
<dbReference type="GO" id="GO:0005737">
    <property type="term" value="C:cytoplasm"/>
    <property type="evidence" value="ECO:0007669"/>
    <property type="project" value="TreeGrafter"/>
</dbReference>
<dbReference type="Gene3D" id="3.40.190.10">
    <property type="entry name" value="Periplasmic binding protein-like II"/>
    <property type="match status" value="1"/>
</dbReference>
<keyword evidence="6" id="KW-0808">Transferase</keyword>
<dbReference type="Proteomes" id="UP001165063">
    <property type="component" value="Unassembled WGS sequence"/>
</dbReference>
<name>A0A9W6YRR7_AMBMO</name>
<evidence type="ECO:0000256" key="10">
    <source>
        <dbReference type="SAM" id="MobiDB-lite"/>
    </source>
</evidence>
<dbReference type="AlphaFoldDB" id="A0A9W6YRR7"/>
<comment type="cofactor">
    <cofactor evidence="1">
        <name>dipyrromethane</name>
        <dbReference type="ChEBI" id="CHEBI:60342"/>
    </cofactor>
</comment>
<evidence type="ECO:0000256" key="5">
    <source>
        <dbReference type="ARBA" id="ARBA00012655"/>
    </source>
</evidence>
<evidence type="ECO:0000256" key="3">
    <source>
        <dbReference type="ARBA" id="ARBA00004735"/>
    </source>
</evidence>
<evidence type="ECO:0000313" key="12">
    <source>
        <dbReference type="EMBL" id="GMG19774.1"/>
    </source>
</evidence>
<organism evidence="12 13">
    <name type="scientific">Ambrosiozyma monospora</name>
    <name type="common">Yeast</name>
    <name type="synonym">Endomycopsis monosporus</name>
    <dbReference type="NCBI Taxonomy" id="43982"/>
    <lineage>
        <taxon>Eukaryota</taxon>
        <taxon>Fungi</taxon>
        <taxon>Dikarya</taxon>
        <taxon>Ascomycota</taxon>
        <taxon>Saccharomycotina</taxon>
        <taxon>Pichiomycetes</taxon>
        <taxon>Pichiales</taxon>
        <taxon>Pichiaceae</taxon>
        <taxon>Ambrosiozyma</taxon>
    </lineage>
</organism>
<evidence type="ECO:0000256" key="8">
    <source>
        <dbReference type="ARBA" id="ARBA00023244"/>
    </source>
</evidence>
<proteinExistence type="inferred from homology"/>
<dbReference type="Pfam" id="PF01379">
    <property type="entry name" value="Porphobil_deam"/>
    <property type="match status" value="1"/>
</dbReference>
<dbReference type="GO" id="GO:0006783">
    <property type="term" value="P:heme biosynthetic process"/>
    <property type="evidence" value="ECO:0007669"/>
    <property type="project" value="UniProtKB-KW"/>
</dbReference>
<dbReference type="PANTHER" id="PTHR11557">
    <property type="entry name" value="PORPHOBILINOGEN DEAMINASE"/>
    <property type="match status" value="1"/>
</dbReference>
<feature type="domain" description="Porphobilinogen deaminase N-terminal" evidence="11">
    <location>
        <begin position="75"/>
        <end position="176"/>
    </location>
</feature>
<sequence length="179" mass="19816">MLSTPVYPTQIANIHSHSLSLPLQTTKQSMTHSQPPAQNLTNKHDPVSVTTTEVKSSASSISNENGSLKPEANIIKIGSRRSQLAVVQSEIVGSTIKQYYPNFTTPIVKVSTLGDQIQNKPLYSFGGKSLWTKELEILLYEPIGDFDQIDMIVHSLKDMPTVLPDEFELGCILEREGMF</sequence>
<keyword evidence="7" id="KW-0350">Heme biosynthesis</keyword>
<feature type="compositionally biased region" description="Polar residues" evidence="10">
    <location>
        <begin position="26"/>
        <end position="41"/>
    </location>
</feature>
<evidence type="ECO:0000313" key="13">
    <source>
        <dbReference type="Proteomes" id="UP001165063"/>
    </source>
</evidence>
<comment type="caution">
    <text evidence="12">The sequence shown here is derived from an EMBL/GenBank/DDBJ whole genome shotgun (WGS) entry which is preliminary data.</text>
</comment>
<dbReference type="GO" id="GO:0004418">
    <property type="term" value="F:hydroxymethylbilane synthase activity"/>
    <property type="evidence" value="ECO:0007669"/>
    <property type="project" value="UniProtKB-EC"/>
</dbReference>
<comment type="pathway">
    <text evidence="3">Porphyrin-containing compound metabolism; protoporphyrin-IX biosynthesis; coproporphyrinogen-III from 5-aminolevulinate: step 2/4.</text>
</comment>